<keyword evidence="1 4" id="KW-0662">Pyridine nucleotide biosynthesis</keyword>
<sequence>MANIDLHKPLSNDFVVPTNAQIGATESLASRANENEVACMGTLTNNLHLMMDSFYKPTPDRYKILCEAKAFPSDQYAFASQAKAHGFDPEDAIIEVSPRDGEYTLREEDILATIEQHGSSIALVIFSGIQYYTGQWFPMQSITTKAKEKGCICGWDLAHAYGNVPLKLHEWDIDFAVWCTYKYGNSGPGGIAGLFVHEKWHNIERPKFAGWWGHELSTRFKMPPQFSPISGAQGFQQSNPCILALASLLGSLQIFKEIGMLPVIRERSLLLTGHLEKLLRESKYFVPPSEAARQTPLDPCFTIITPTDPESRGAQLSLLFLPVGAGNMVKIFDYLAKHGVTGDEREPDVIRLAPAPLYNTVDDCEAAAKYLNEAFDALTS</sequence>
<comment type="catalytic activity">
    <reaction evidence="4 5">
        <text>L-kynurenine + H2O = anthranilate + L-alanine + H(+)</text>
        <dbReference type="Rhea" id="RHEA:16813"/>
        <dbReference type="ChEBI" id="CHEBI:15377"/>
        <dbReference type="ChEBI" id="CHEBI:15378"/>
        <dbReference type="ChEBI" id="CHEBI:16567"/>
        <dbReference type="ChEBI" id="CHEBI:57959"/>
        <dbReference type="ChEBI" id="CHEBI:57972"/>
        <dbReference type="EC" id="3.7.1.3"/>
    </reaction>
</comment>
<dbReference type="GO" id="GO:0030429">
    <property type="term" value="F:kynureninase activity"/>
    <property type="evidence" value="ECO:0007669"/>
    <property type="project" value="UniProtKB-UniRule"/>
</dbReference>
<dbReference type="EC" id="3.7.1.3" evidence="4 5"/>
<feature type="binding site" evidence="4">
    <location>
        <position position="239"/>
    </location>
    <ligand>
        <name>pyridoxal 5'-phosphate</name>
        <dbReference type="ChEBI" id="CHEBI:597326"/>
    </ligand>
</feature>
<keyword evidence="8" id="KW-1185">Reference proteome</keyword>
<dbReference type="GO" id="GO:0034354">
    <property type="term" value="P:'de novo' NAD+ biosynthetic process from L-tryptophan"/>
    <property type="evidence" value="ECO:0007669"/>
    <property type="project" value="UniProtKB-UniRule"/>
</dbReference>
<evidence type="ECO:0000256" key="4">
    <source>
        <dbReference type="HAMAP-Rule" id="MF_03017"/>
    </source>
</evidence>
<dbReference type="AlphaFoldDB" id="A0A4Q2DU08"/>
<dbReference type="GO" id="GO:0005737">
    <property type="term" value="C:cytoplasm"/>
    <property type="evidence" value="ECO:0007669"/>
    <property type="project" value="UniProtKB-SubCell"/>
</dbReference>
<protein>
    <recommendedName>
        <fullName evidence="4 5">Kynureninase</fullName>
        <ecNumber evidence="4 5">3.7.1.3</ecNumber>
    </recommendedName>
    <alternativeName>
        <fullName evidence="4">Biosynthesis of nicotinic acid protein 5</fullName>
    </alternativeName>
    <alternativeName>
        <fullName evidence="4">L-kynurenine hydrolase</fullName>
    </alternativeName>
</protein>
<dbReference type="NCBIfam" id="TIGR01814">
    <property type="entry name" value="kynureninase"/>
    <property type="match status" value="1"/>
</dbReference>
<feature type="domain" description="Aminotransferase class V" evidence="6">
    <location>
        <begin position="93"/>
        <end position="209"/>
    </location>
</feature>
<evidence type="ECO:0000256" key="3">
    <source>
        <dbReference type="ARBA" id="ARBA00022898"/>
    </source>
</evidence>
<name>A0A4Q2DU08_9AGAR</name>
<dbReference type="InterPro" id="IPR000192">
    <property type="entry name" value="Aminotrans_V_dom"/>
</dbReference>
<dbReference type="Gene3D" id="3.90.1150.10">
    <property type="entry name" value="Aspartate Aminotransferase, domain 1"/>
    <property type="match status" value="1"/>
</dbReference>
<dbReference type="GO" id="GO:0097053">
    <property type="term" value="P:L-kynurenine catabolic process"/>
    <property type="evidence" value="ECO:0007669"/>
    <property type="project" value="UniProtKB-UniRule"/>
</dbReference>
<gene>
    <name evidence="4" type="primary">BNA5</name>
    <name evidence="7" type="ORF">EST38_g1993</name>
</gene>
<comment type="function">
    <text evidence="4 5">Catalyzes the cleavage of L-kynurenine (L-Kyn) and L-3-hydroxykynurenine (L-3OHKyn) into anthranilic acid (AA) and 3-hydroxyanthranilic acid (3-OHAA), respectively.</text>
</comment>
<comment type="similarity">
    <text evidence="4 5">Belongs to the kynureninase family.</text>
</comment>
<evidence type="ECO:0000259" key="6">
    <source>
        <dbReference type="Pfam" id="PF00266"/>
    </source>
</evidence>
<reference evidence="7 8" key="1">
    <citation type="submission" date="2019-01" db="EMBL/GenBank/DDBJ databases">
        <title>Draft genome sequence of Psathyrella aberdarensis IHI B618.</title>
        <authorList>
            <person name="Buettner E."/>
            <person name="Kellner H."/>
        </authorList>
    </citation>
    <scope>NUCLEOTIDE SEQUENCE [LARGE SCALE GENOMIC DNA]</scope>
    <source>
        <strain evidence="7 8">IHI B618</strain>
    </source>
</reference>
<feature type="binding site" evidence="4">
    <location>
        <position position="211"/>
    </location>
    <ligand>
        <name>pyridoxal 5'-phosphate</name>
        <dbReference type="ChEBI" id="CHEBI:597326"/>
    </ligand>
</feature>
<dbReference type="InterPro" id="IPR015424">
    <property type="entry name" value="PyrdxlP-dep_Trfase"/>
</dbReference>
<feature type="binding site" evidence="4">
    <location>
        <position position="181"/>
    </location>
    <ligand>
        <name>pyridoxal 5'-phosphate</name>
        <dbReference type="ChEBI" id="CHEBI:597326"/>
    </ligand>
</feature>
<dbReference type="STRING" id="2316362.A0A4Q2DU08"/>
<dbReference type="PIRSF" id="PIRSF038800">
    <property type="entry name" value="KYNU"/>
    <property type="match status" value="1"/>
</dbReference>
<dbReference type="SUPFAM" id="SSF53383">
    <property type="entry name" value="PLP-dependent transferases"/>
    <property type="match status" value="1"/>
</dbReference>
<comment type="pathway">
    <text evidence="4 5">Cofactor biosynthesis; NAD(+) biosynthesis; quinolinate from L-kynurenine: step 2/3.</text>
</comment>
<dbReference type="UniPathway" id="UPA00334">
    <property type="reaction ID" value="UER00455"/>
</dbReference>
<dbReference type="PANTHER" id="PTHR14084:SF0">
    <property type="entry name" value="KYNURENINASE"/>
    <property type="match status" value="1"/>
</dbReference>
<comment type="pathway">
    <text evidence="4 5">Amino-acid degradation; L-kynurenine degradation; L-alanine and anthranilate from L-kynurenine: step 1/1.</text>
</comment>
<dbReference type="Pfam" id="PF00266">
    <property type="entry name" value="Aminotran_5"/>
    <property type="match status" value="1"/>
</dbReference>
<keyword evidence="4 5" id="KW-0963">Cytoplasm</keyword>
<dbReference type="InterPro" id="IPR015421">
    <property type="entry name" value="PyrdxlP-dep_Trfase_major"/>
</dbReference>
<feature type="binding site" evidence="4">
    <location>
        <position position="127"/>
    </location>
    <ligand>
        <name>pyridoxal 5'-phosphate</name>
        <dbReference type="ChEBI" id="CHEBI:597326"/>
    </ligand>
</feature>
<dbReference type="OrthoDB" id="5978656at2759"/>
<feature type="binding site" evidence="4">
    <location>
        <begin position="71"/>
        <end position="74"/>
    </location>
    <ligand>
        <name>pyridoxal 5'-phosphate</name>
        <dbReference type="ChEBI" id="CHEBI:597326"/>
    </ligand>
</feature>
<dbReference type="PANTHER" id="PTHR14084">
    <property type="entry name" value="KYNURENINASE"/>
    <property type="match status" value="1"/>
</dbReference>
<comment type="subcellular location">
    <subcellularLocation>
        <location evidence="4 5">Cytoplasm</location>
    </subcellularLocation>
</comment>
<dbReference type="InterPro" id="IPR010111">
    <property type="entry name" value="Kynureninase"/>
</dbReference>
<keyword evidence="3 4" id="KW-0663">Pyridoxal phosphate</keyword>
<dbReference type="GO" id="GO:0019441">
    <property type="term" value="P:L-tryptophan catabolic process to kynurenine"/>
    <property type="evidence" value="ECO:0007669"/>
    <property type="project" value="TreeGrafter"/>
</dbReference>
<feature type="binding site" evidence="4">
    <location>
        <position position="43"/>
    </location>
    <ligand>
        <name>pyridoxal 5'-phosphate</name>
        <dbReference type="ChEBI" id="CHEBI:597326"/>
    </ligand>
</feature>
<evidence type="ECO:0000256" key="5">
    <source>
        <dbReference type="PIRNR" id="PIRNR038800"/>
    </source>
</evidence>
<evidence type="ECO:0000313" key="8">
    <source>
        <dbReference type="Proteomes" id="UP000290288"/>
    </source>
</evidence>
<feature type="modified residue" description="N6-(pyridoxal phosphate)lysine" evidence="4">
    <location>
        <position position="182"/>
    </location>
</feature>
<dbReference type="Proteomes" id="UP000290288">
    <property type="component" value="Unassembled WGS sequence"/>
</dbReference>
<dbReference type="GO" id="GO:0030170">
    <property type="term" value="F:pyridoxal phosphate binding"/>
    <property type="evidence" value="ECO:0007669"/>
    <property type="project" value="UniProtKB-UniRule"/>
</dbReference>
<dbReference type="Pfam" id="PF22580">
    <property type="entry name" value="KYNU_C"/>
    <property type="match status" value="1"/>
</dbReference>
<dbReference type="FunFam" id="3.40.640.10:FF:000031">
    <property type="entry name" value="Kynureninase"/>
    <property type="match status" value="1"/>
</dbReference>
<dbReference type="GO" id="GO:0043420">
    <property type="term" value="P:anthranilate metabolic process"/>
    <property type="evidence" value="ECO:0007669"/>
    <property type="project" value="UniProtKB-UniRule"/>
</dbReference>
<evidence type="ECO:0000256" key="1">
    <source>
        <dbReference type="ARBA" id="ARBA00022642"/>
    </source>
</evidence>
<dbReference type="HAMAP" id="MF_01970">
    <property type="entry name" value="Kynureninase"/>
    <property type="match status" value="1"/>
</dbReference>
<comment type="catalytic activity">
    <reaction evidence="5">
        <text>3-hydroxy-L-kynurenine + H2O = 3-hydroxyanthranilate + L-alanine + H(+)</text>
        <dbReference type="Rhea" id="RHEA:25143"/>
        <dbReference type="ChEBI" id="CHEBI:15377"/>
        <dbReference type="ChEBI" id="CHEBI:15378"/>
        <dbReference type="ChEBI" id="CHEBI:36559"/>
        <dbReference type="ChEBI" id="CHEBI:57972"/>
        <dbReference type="ChEBI" id="CHEBI:58125"/>
        <dbReference type="EC" id="3.7.1.3"/>
    </reaction>
</comment>
<comment type="cofactor">
    <cofactor evidence="4 5">
        <name>pyridoxal 5'-phosphate</name>
        <dbReference type="ChEBI" id="CHEBI:597326"/>
    </cofactor>
</comment>
<comment type="caution">
    <text evidence="7">The sequence shown here is derived from an EMBL/GenBank/DDBJ whole genome shotgun (WGS) entry which is preliminary data.</text>
</comment>
<evidence type="ECO:0000256" key="2">
    <source>
        <dbReference type="ARBA" id="ARBA00022801"/>
    </source>
</evidence>
<organism evidence="7 8">
    <name type="scientific">Candolleomyces aberdarensis</name>
    <dbReference type="NCBI Taxonomy" id="2316362"/>
    <lineage>
        <taxon>Eukaryota</taxon>
        <taxon>Fungi</taxon>
        <taxon>Dikarya</taxon>
        <taxon>Basidiomycota</taxon>
        <taxon>Agaricomycotina</taxon>
        <taxon>Agaricomycetes</taxon>
        <taxon>Agaricomycetidae</taxon>
        <taxon>Agaricales</taxon>
        <taxon>Agaricineae</taxon>
        <taxon>Psathyrellaceae</taxon>
        <taxon>Candolleomyces</taxon>
    </lineage>
</organism>
<accession>A0A4Q2DU08</accession>
<comment type="subunit">
    <text evidence="4 5">Homodimer.</text>
</comment>
<dbReference type="UniPathway" id="UPA00253">
    <property type="reaction ID" value="UER00329"/>
</dbReference>
<evidence type="ECO:0000313" key="7">
    <source>
        <dbReference type="EMBL" id="RXW23847.1"/>
    </source>
</evidence>
<feature type="binding site" evidence="4">
    <location>
        <position position="44"/>
    </location>
    <ligand>
        <name>pyridoxal 5'-phosphate</name>
        <dbReference type="ChEBI" id="CHEBI:597326"/>
    </ligand>
</feature>
<keyword evidence="2 4" id="KW-0378">Hydrolase</keyword>
<proteinExistence type="inferred from homology"/>
<dbReference type="EMBL" id="SDEE01000031">
    <property type="protein sequence ID" value="RXW23847.1"/>
    <property type="molecule type" value="Genomic_DNA"/>
</dbReference>
<dbReference type="InterPro" id="IPR015422">
    <property type="entry name" value="PyrdxlP-dep_Trfase_small"/>
</dbReference>
<dbReference type="Gene3D" id="3.40.640.10">
    <property type="entry name" value="Type I PLP-dependent aspartate aminotransferase-like (Major domain)"/>
    <property type="match status" value="1"/>
</dbReference>
<feature type="binding site" evidence="4">
    <location>
        <position position="159"/>
    </location>
    <ligand>
        <name>pyridoxal 5'-phosphate</name>
        <dbReference type="ChEBI" id="CHEBI:597326"/>
    </ligand>
</feature>
<feature type="binding site" evidence="4">
    <location>
        <position position="156"/>
    </location>
    <ligand>
        <name>pyridoxal 5'-phosphate</name>
        <dbReference type="ChEBI" id="CHEBI:597326"/>
    </ligand>
</feature>
<dbReference type="GO" id="GO:0019805">
    <property type="term" value="P:quinolinate biosynthetic process"/>
    <property type="evidence" value="ECO:0007669"/>
    <property type="project" value="UniProtKB-UniRule"/>
</dbReference>